<feature type="compositionally biased region" description="Acidic residues" evidence="3">
    <location>
        <begin position="175"/>
        <end position="185"/>
    </location>
</feature>
<keyword evidence="1 2" id="KW-0103">Bromodomain</keyword>
<dbReference type="GO" id="GO:0005634">
    <property type="term" value="C:nucleus"/>
    <property type="evidence" value="ECO:0007669"/>
    <property type="project" value="TreeGrafter"/>
</dbReference>
<name>A0A8H7NZA2_9APHY</name>
<dbReference type="InterPro" id="IPR051831">
    <property type="entry name" value="Bromodomain_contain_prot"/>
</dbReference>
<evidence type="ECO:0000256" key="3">
    <source>
        <dbReference type="SAM" id="MobiDB-lite"/>
    </source>
</evidence>
<dbReference type="Proteomes" id="UP000639403">
    <property type="component" value="Unassembled WGS sequence"/>
</dbReference>
<dbReference type="Pfam" id="PF00439">
    <property type="entry name" value="Bromodomain"/>
    <property type="match status" value="1"/>
</dbReference>
<dbReference type="SMART" id="SM00297">
    <property type="entry name" value="BROMO"/>
    <property type="match status" value="1"/>
</dbReference>
<feature type="region of interest" description="Disordered" evidence="3">
    <location>
        <begin position="36"/>
        <end position="60"/>
    </location>
</feature>
<proteinExistence type="predicted"/>
<feature type="domain" description="Bromo" evidence="4">
    <location>
        <begin position="76"/>
        <end position="146"/>
    </location>
</feature>
<comment type="caution">
    <text evidence="5">The sequence shown here is derived from an EMBL/GenBank/DDBJ whole genome shotgun (WGS) entry which is preliminary data.</text>
</comment>
<dbReference type="CDD" id="cd04369">
    <property type="entry name" value="Bromodomain"/>
    <property type="match status" value="1"/>
</dbReference>
<organism evidence="5 6">
    <name type="scientific">Rhodonia placenta</name>
    <dbReference type="NCBI Taxonomy" id="104341"/>
    <lineage>
        <taxon>Eukaryota</taxon>
        <taxon>Fungi</taxon>
        <taxon>Dikarya</taxon>
        <taxon>Basidiomycota</taxon>
        <taxon>Agaricomycotina</taxon>
        <taxon>Agaricomycetes</taxon>
        <taxon>Polyporales</taxon>
        <taxon>Adustoporiaceae</taxon>
        <taxon>Rhodonia</taxon>
    </lineage>
</organism>
<gene>
    <name evidence="5" type="ORF">IEO21_06845</name>
</gene>
<feature type="region of interest" description="Disordered" evidence="3">
    <location>
        <begin position="1"/>
        <end position="24"/>
    </location>
</feature>
<dbReference type="PROSITE" id="PS50014">
    <property type="entry name" value="BROMODOMAIN_2"/>
    <property type="match status" value="1"/>
</dbReference>
<feature type="compositionally biased region" description="Basic residues" evidence="3">
    <location>
        <begin position="367"/>
        <end position="379"/>
    </location>
</feature>
<dbReference type="PANTHER" id="PTHR22881:SF27">
    <property type="entry name" value="BROMODOMAIN CONTAINING 7_9"/>
    <property type="match status" value="1"/>
</dbReference>
<dbReference type="SUPFAM" id="SSF47370">
    <property type="entry name" value="Bromodomain"/>
    <property type="match status" value="1"/>
</dbReference>
<accession>A0A8H7NZA2</accession>
<dbReference type="GO" id="GO:0006357">
    <property type="term" value="P:regulation of transcription by RNA polymerase II"/>
    <property type="evidence" value="ECO:0007669"/>
    <property type="project" value="TreeGrafter"/>
</dbReference>
<evidence type="ECO:0000313" key="6">
    <source>
        <dbReference type="Proteomes" id="UP000639403"/>
    </source>
</evidence>
<feature type="region of interest" description="Disordered" evidence="3">
    <location>
        <begin position="669"/>
        <end position="700"/>
    </location>
</feature>
<dbReference type="AlphaFoldDB" id="A0A8H7NZA2"/>
<protein>
    <recommendedName>
        <fullName evidence="4">Bromo domain-containing protein</fullName>
    </recommendedName>
</protein>
<dbReference type="PRINTS" id="PR00503">
    <property type="entry name" value="BROMODOMAIN"/>
</dbReference>
<reference evidence="5" key="2">
    <citation type="journal article" name="Front. Microbiol.">
        <title>Degradative Capacity of Two Strains of Rhodonia placenta: From Phenotype to Genotype.</title>
        <authorList>
            <person name="Kolle M."/>
            <person name="Horta M.A.C."/>
            <person name="Nowrousian M."/>
            <person name="Ohm R.A."/>
            <person name="Benz J.P."/>
            <person name="Pilgard A."/>
        </authorList>
    </citation>
    <scope>NUCLEOTIDE SEQUENCE</scope>
    <source>
        <strain evidence="5">FPRL280</strain>
    </source>
</reference>
<evidence type="ECO:0000256" key="1">
    <source>
        <dbReference type="ARBA" id="ARBA00023117"/>
    </source>
</evidence>
<dbReference type="InterPro" id="IPR036427">
    <property type="entry name" value="Bromodomain-like_sf"/>
</dbReference>
<dbReference type="GO" id="GO:0006325">
    <property type="term" value="P:chromatin organization"/>
    <property type="evidence" value="ECO:0007669"/>
    <property type="project" value="UniProtKB-ARBA"/>
</dbReference>
<dbReference type="EMBL" id="JADOXO010000168">
    <property type="protein sequence ID" value="KAF9810711.1"/>
    <property type="molecule type" value="Genomic_DNA"/>
</dbReference>
<evidence type="ECO:0000259" key="4">
    <source>
        <dbReference type="PROSITE" id="PS50014"/>
    </source>
</evidence>
<feature type="region of interest" description="Disordered" evidence="3">
    <location>
        <begin position="358"/>
        <end position="405"/>
    </location>
</feature>
<sequence>MVDIESTGYDDSPHASGSGGSGLKLVLPSLKTVQALKGKKRKGSSAVHEEPPKKIPRPPKLKPLKEVLTRLIVQIKKKDDYAFFLQPVDISQVQGYMDVVKRPMDFGTMTTKVEKGRYRSLEEFADDVRLVTTNAKMFNPPGTIYHTEAERIEAWALEHVGRASSSVIEYETDWNIEIERDDNDGDVPPTAEKGTPMEGDDNGSVASAQTPVVQSQTQPQSGGRRRGGGAAKKPPGALSESLEDDGGLPGAKEGLGAFPPGSEWADLMLALKLRGKRHRTKKERLRMEKGGPPYRTDASLDFTELDNPFSVLSFFAPGSLSRPSLTPLYPRPPDPLEGMINPPVNIIPATTIPALTSLASQPSSSKGKLKSKPKRRHWVITRTAPSRNRQQRDEEEDADVPTREPAAEDFGTFATLGSMLNAQQLTRYGTKDKLFEAIRASVEGVHVKAPEVEIREPEDYWRGKGPEAEQYLRDVVYGGIDGFAYVRSLAEFTRLDDPLEDTGEQPAPSPLGVPLARWVEQHIVDPLTDGRHRLLSEITHRLQDPRFPVSPDVSRQLSLSLEAYPRAALQLAEMRCMMRDTIDMTPLIRRPEELYQVEEAWTGKAWCEARQRQEDSAHQGSAAEYLQYAIAKHQEGLTGAAQYDAGLLQYVLDHAANIIDEIRQRGTGDAVAAEQKDKRELPEDPAAAGRQEEEEECKEDPVMRQLRLDLLGLAKRAPLDKISRLPAKLVPETLRHIVPIIDS</sequence>
<feature type="region of interest" description="Disordered" evidence="3">
    <location>
        <begin position="175"/>
        <end position="257"/>
    </location>
</feature>
<evidence type="ECO:0000313" key="5">
    <source>
        <dbReference type="EMBL" id="KAF9810711.1"/>
    </source>
</evidence>
<evidence type="ECO:0000256" key="2">
    <source>
        <dbReference type="PROSITE-ProRule" id="PRU00035"/>
    </source>
</evidence>
<dbReference type="PANTHER" id="PTHR22881">
    <property type="entry name" value="BROMODOMAIN CONTAINING PROTEIN"/>
    <property type="match status" value="1"/>
</dbReference>
<reference evidence="5" key="1">
    <citation type="submission" date="2020-11" db="EMBL/GenBank/DDBJ databases">
        <authorList>
            <person name="Koelle M."/>
            <person name="Horta M.A.C."/>
            <person name="Nowrousian M."/>
            <person name="Ohm R.A."/>
            <person name="Benz P."/>
            <person name="Pilgard A."/>
        </authorList>
    </citation>
    <scope>NUCLEOTIDE SEQUENCE</scope>
    <source>
        <strain evidence="5">FPRL280</strain>
    </source>
</reference>
<dbReference type="InterPro" id="IPR001487">
    <property type="entry name" value="Bromodomain"/>
</dbReference>
<dbReference type="Gene3D" id="1.20.920.10">
    <property type="entry name" value="Bromodomain-like"/>
    <property type="match status" value="1"/>
</dbReference>
<feature type="compositionally biased region" description="Low complexity" evidence="3">
    <location>
        <begin position="209"/>
        <end position="222"/>
    </location>
</feature>